<gene>
    <name evidence="3" type="ORF">AVEN_218857_1</name>
</gene>
<comment type="caution">
    <text evidence="3">The sequence shown here is derived from an EMBL/GenBank/DDBJ whole genome shotgun (WGS) entry which is preliminary data.</text>
</comment>
<accession>A0A4Y2V3Z0</accession>
<evidence type="ECO:0000313" key="4">
    <source>
        <dbReference type="Proteomes" id="UP000499080"/>
    </source>
</evidence>
<name>A0A4Y2V3Z0_ARAVE</name>
<evidence type="ECO:0000256" key="1">
    <source>
        <dbReference type="SAM" id="MobiDB-lite"/>
    </source>
</evidence>
<feature type="compositionally biased region" description="Basic and acidic residues" evidence="1">
    <location>
        <begin position="1"/>
        <end position="10"/>
    </location>
</feature>
<evidence type="ECO:0000256" key="2">
    <source>
        <dbReference type="SAM" id="Phobius"/>
    </source>
</evidence>
<keyword evidence="4" id="KW-1185">Reference proteome</keyword>
<proteinExistence type="predicted"/>
<protein>
    <submittedName>
        <fullName evidence="3">Uncharacterized protein</fullName>
    </submittedName>
</protein>
<organism evidence="3 4">
    <name type="scientific">Araneus ventricosus</name>
    <name type="common">Orbweaver spider</name>
    <name type="synonym">Epeira ventricosa</name>
    <dbReference type="NCBI Taxonomy" id="182803"/>
    <lineage>
        <taxon>Eukaryota</taxon>
        <taxon>Metazoa</taxon>
        <taxon>Ecdysozoa</taxon>
        <taxon>Arthropoda</taxon>
        <taxon>Chelicerata</taxon>
        <taxon>Arachnida</taxon>
        <taxon>Araneae</taxon>
        <taxon>Araneomorphae</taxon>
        <taxon>Entelegynae</taxon>
        <taxon>Araneoidea</taxon>
        <taxon>Araneidae</taxon>
        <taxon>Araneus</taxon>
    </lineage>
</organism>
<keyword evidence="2" id="KW-0812">Transmembrane</keyword>
<feature type="transmembrane region" description="Helical" evidence="2">
    <location>
        <begin position="93"/>
        <end position="111"/>
    </location>
</feature>
<keyword evidence="2" id="KW-0472">Membrane</keyword>
<dbReference type="Proteomes" id="UP000499080">
    <property type="component" value="Unassembled WGS sequence"/>
</dbReference>
<keyword evidence="2" id="KW-1133">Transmembrane helix</keyword>
<dbReference type="EMBL" id="BGPR01042809">
    <property type="protein sequence ID" value="GBO19338.1"/>
    <property type="molecule type" value="Genomic_DNA"/>
</dbReference>
<evidence type="ECO:0000313" key="3">
    <source>
        <dbReference type="EMBL" id="GBO19338.1"/>
    </source>
</evidence>
<feature type="region of interest" description="Disordered" evidence="1">
    <location>
        <begin position="1"/>
        <end position="23"/>
    </location>
</feature>
<reference evidence="3 4" key="1">
    <citation type="journal article" date="2019" name="Sci. Rep.">
        <title>Orb-weaving spider Araneus ventricosus genome elucidates the spidroin gene catalogue.</title>
        <authorList>
            <person name="Kono N."/>
            <person name="Nakamura H."/>
            <person name="Ohtoshi R."/>
            <person name="Moran D.A.P."/>
            <person name="Shinohara A."/>
            <person name="Yoshida Y."/>
            <person name="Fujiwara M."/>
            <person name="Mori M."/>
            <person name="Tomita M."/>
            <person name="Arakawa K."/>
        </authorList>
    </citation>
    <scope>NUCLEOTIDE SEQUENCE [LARGE SCALE GENOMIC DNA]</scope>
</reference>
<sequence>MNSSIREQRERRTHSRNISSRQPTLIHGGMNSRVLHLHLITRDRFIVARFVASLDISYDINSGYSEDNGLACFGYIPEDISSCKRSFECQQKFLTFVSSLSMMVMSIGVSHHL</sequence>
<dbReference type="AlphaFoldDB" id="A0A4Y2V3Z0"/>